<dbReference type="GO" id="GO:0006351">
    <property type="term" value="P:DNA-templated transcription"/>
    <property type="evidence" value="ECO:0007669"/>
    <property type="project" value="InterPro"/>
</dbReference>
<dbReference type="AlphaFoldDB" id="A0AAN6TLP1"/>
<organism evidence="7 8">
    <name type="scientific">Canariomyces notabilis</name>
    <dbReference type="NCBI Taxonomy" id="2074819"/>
    <lineage>
        <taxon>Eukaryota</taxon>
        <taxon>Fungi</taxon>
        <taxon>Dikarya</taxon>
        <taxon>Ascomycota</taxon>
        <taxon>Pezizomycotina</taxon>
        <taxon>Sordariomycetes</taxon>
        <taxon>Sordariomycetidae</taxon>
        <taxon>Sordariales</taxon>
        <taxon>Chaetomiaceae</taxon>
        <taxon>Canariomyces</taxon>
    </lineage>
</organism>
<keyword evidence="2" id="KW-0479">Metal-binding</keyword>
<dbReference type="CDD" id="cd12148">
    <property type="entry name" value="fungal_TF_MHR"/>
    <property type="match status" value="1"/>
</dbReference>
<protein>
    <recommendedName>
        <fullName evidence="6">Xylanolytic transcriptional activator regulatory domain-containing protein</fullName>
    </recommendedName>
</protein>
<dbReference type="PANTHER" id="PTHR47338">
    <property type="entry name" value="ZN(II)2CYS6 TRANSCRIPTION FACTOR (EUROFUNG)-RELATED"/>
    <property type="match status" value="1"/>
</dbReference>
<keyword evidence="8" id="KW-1185">Reference proteome</keyword>
<dbReference type="GO" id="GO:0000981">
    <property type="term" value="F:DNA-binding transcription factor activity, RNA polymerase II-specific"/>
    <property type="evidence" value="ECO:0007669"/>
    <property type="project" value="InterPro"/>
</dbReference>
<dbReference type="Proteomes" id="UP001302812">
    <property type="component" value="Unassembled WGS sequence"/>
</dbReference>
<evidence type="ECO:0000256" key="5">
    <source>
        <dbReference type="ARBA" id="ARBA00023242"/>
    </source>
</evidence>
<dbReference type="PANTHER" id="PTHR47338:SF20">
    <property type="entry name" value="ZN(II)2CYS6 TRANSCRIPTION FACTOR (EUROFUNG)"/>
    <property type="match status" value="1"/>
</dbReference>
<evidence type="ECO:0000256" key="2">
    <source>
        <dbReference type="ARBA" id="ARBA00022723"/>
    </source>
</evidence>
<reference evidence="7" key="1">
    <citation type="journal article" date="2023" name="Mol. Phylogenet. Evol.">
        <title>Genome-scale phylogeny and comparative genomics of the fungal order Sordariales.</title>
        <authorList>
            <person name="Hensen N."/>
            <person name="Bonometti L."/>
            <person name="Westerberg I."/>
            <person name="Brannstrom I.O."/>
            <person name="Guillou S."/>
            <person name="Cros-Aarteil S."/>
            <person name="Calhoun S."/>
            <person name="Haridas S."/>
            <person name="Kuo A."/>
            <person name="Mondo S."/>
            <person name="Pangilinan J."/>
            <person name="Riley R."/>
            <person name="LaButti K."/>
            <person name="Andreopoulos B."/>
            <person name="Lipzen A."/>
            <person name="Chen C."/>
            <person name="Yan M."/>
            <person name="Daum C."/>
            <person name="Ng V."/>
            <person name="Clum A."/>
            <person name="Steindorff A."/>
            <person name="Ohm R.A."/>
            <person name="Martin F."/>
            <person name="Silar P."/>
            <person name="Natvig D.O."/>
            <person name="Lalanne C."/>
            <person name="Gautier V."/>
            <person name="Ament-Velasquez S.L."/>
            <person name="Kruys A."/>
            <person name="Hutchinson M.I."/>
            <person name="Powell A.J."/>
            <person name="Barry K."/>
            <person name="Miller A.N."/>
            <person name="Grigoriev I.V."/>
            <person name="Debuchy R."/>
            <person name="Gladieux P."/>
            <person name="Hiltunen Thoren M."/>
            <person name="Johannesson H."/>
        </authorList>
    </citation>
    <scope>NUCLEOTIDE SEQUENCE</scope>
    <source>
        <strain evidence="7">CBS 508.74</strain>
    </source>
</reference>
<gene>
    <name evidence="7" type="ORF">N656DRAFT_775139</name>
</gene>
<comment type="subcellular location">
    <subcellularLocation>
        <location evidence="1">Nucleus</location>
    </subcellularLocation>
</comment>
<comment type="caution">
    <text evidence="7">The sequence shown here is derived from an EMBL/GenBank/DDBJ whole genome shotgun (WGS) entry which is preliminary data.</text>
</comment>
<dbReference type="GeneID" id="89938523"/>
<accession>A0AAN6TLP1</accession>
<evidence type="ECO:0000256" key="4">
    <source>
        <dbReference type="ARBA" id="ARBA00023163"/>
    </source>
</evidence>
<dbReference type="EMBL" id="MU853333">
    <property type="protein sequence ID" value="KAK4116778.1"/>
    <property type="molecule type" value="Genomic_DNA"/>
</dbReference>
<dbReference type="InterPro" id="IPR007219">
    <property type="entry name" value="XnlR_reg_dom"/>
</dbReference>
<dbReference type="GO" id="GO:0003677">
    <property type="term" value="F:DNA binding"/>
    <property type="evidence" value="ECO:0007669"/>
    <property type="project" value="InterPro"/>
</dbReference>
<evidence type="ECO:0000256" key="3">
    <source>
        <dbReference type="ARBA" id="ARBA00023015"/>
    </source>
</evidence>
<dbReference type="GO" id="GO:0008270">
    <property type="term" value="F:zinc ion binding"/>
    <property type="evidence" value="ECO:0007669"/>
    <property type="project" value="InterPro"/>
</dbReference>
<keyword evidence="3" id="KW-0805">Transcription regulation</keyword>
<evidence type="ECO:0000313" key="8">
    <source>
        <dbReference type="Proteomes" id="UP001302812"/>
    </source>
</evidence>
<proteinExistence type="predicted"/>
<dbReference type="GO" id="GO:0005634">
    <property type="term" value="C:nucleus"/>
    <property type="evidence" value="ECO:0007669"/>
    <property type="project" value="UniProtKB-SubCell"/>
</dbReference>
<dbReference type="InterPro" id="IPR050815">
    <property type="entry name" value="TF_fung"/>
</dbReference>
<reference evidence="7" key="2">
    <citation type="submission" date="2023-05" db="EMBL/GenBank/DDBJ databases">
        <authorList>
            <consortium name="Lawrence Berkeley National Laboratory"/>
            <person name="Steindorff A."/>
            <person name="Hensen N."/>
            <person name="Bonometti L."/>
            <person name="Westerberg I."/>
            <person name="Brannstrom I.O."/>
            <person name="Guillou S."/>
            <person name="Cros-Aarteil S."/>
            <person name="Calhoun S."/>
            <person name="Haridas S."/>
            <person name="Kuo A."/>
            <person name="Mondo S."/>
            <person name="Pangilinan J."/>
            <person name="Riley R."/>
            <person name="Labutti K."/>
            <person name="Andreopoulos B."/>
            <person name="Lipzen A."/>
            <person name="Chen C."/>
            <person name="Yanf M."/>
            <person name="Daum C."/>
            <person name="Ng V."/>
            <person name="Clum A."/>
            <person name="Ohm R."/>
            <person name="Martin F."/>
            <person name="Silar P."/>
            <person name="Natvig D."/>
            <person name="Lalanne C."/>
            <person name="Gautier V."/>
            <person name="Ament-Velasquez S.L."/>
            <person name="Kruys A."/>
            <person name="Hutchinson M.I."/>
            <person name="Powell A.J."/>
            <person name="Barry K."/>
            <person name="Miller A.N."/>
            <person name="Grigoriev I.V."/>
            <person name="Debuchy R."/>
            <person name="Gladieux P."/>
            <person name="Thoren M.H."/>
            <person name="Johannesson H."/>
        </authorList>
    </citation>
    <scope>NUCLEOTIDE SEQUENCE</scope>
    <source>
        <strain evidence="7">CBS 508.74</strain>
    </source>
</reference>
<dbReference type="RefSeq" id="XP_064674348.1">
    <property type="nucleotide sequence ID" value="XM_064814398.1"/>
</dbReference>
<name>A0AAN6TLP1_9PEZI</name>
<evidence type="ECO:0000256" key="1">
    <source>
        <dbReference type="ARBA" id="ARBA00004123"/>
    </source>
</evidence>
<dbReference type="Pfam" id="PF04082">
    <property type="entry name" value="Fungal_trans"/>
    <property type="match status" value="1"/>
</dbReference>
<feature type="domain" description="Xylanolytic transcriptional activator regulatory" evidence="6">
    <location>
        <begin position="13"/>
        <end position="161"/>
    </location>
</feature>
<keyword evidence="5" id="KW-0539">Nucleus</keyword>
<sequence length="162" mass="18397">MFDNRQGLERAVSSYFAGVNTWFTIVERATFEKQLSETWQNPSAETCALALCMSMIARPPNPTPGSVVQDSVYQTAKSLLGLIQSSAPMSTQLLQAELLVSMYEFSHSLPQQAYLTLGRCFQMTKAFGWHNKLFWAVERKQSMPRELKLCSILWWSIVYVDG</sequence>
<evidence type="ECO:0000313" key="7">
    <source>
        <dbReference type="EMBL" id="KAK4116778.1"/>
    </source>
</evidence>
<keyword evidence="4" id="KW-0804">Transcription</keyword>
<evidence type="ECO:0000259" key="6">
    <source>
        <dbReference type="Pfam" id="PF04082"/>
    </source>
</evidence>